<sequence length="70" mass="7904">MATQLNGRLECSECRATYLRIPTHVRSDSPILCTTCGNYIGRWYEVESSFMKQGGLNGVFDLHDGHIIKI</sequence>
<evidence type="ECO:0000313" key="1">
    <source>
        <dbReference type="EMBL" id="RCW78882.1"/>
    </source>
</evidence>
<dbReference type="EMBL" id="QPJM01000021">
    <property type="protein sequence ID" value="RCW78882.1"/>
    <property type="molecule type" value="Genomic_DNA"/>
</dbReference>
<proteinExistence type="predicted"/>
<accession>A0A368YF87</accession>
<reference evidence="1 2" key="1">
    <citation type="submission" date="2018-07" db="EMBL/GenBank/DDBJ databases">
        <title>Genomic Encyclopedia of Type Strains, Phase III (KMG-III): the genomes of soil and plant-associated and newly described type strains.</title>
        <authorList>
            <person name="Whitman W."/>
        </authorList>
    </citation>
    <scope>NUCLEOTIDE SEQUENCE [LARGE SCALE GENOMIC DNA]</scope>
    <source>
        <strain evidence="1 2">31-25a</strain>
    </source>
</reference>
<organism evidence="1 2">
    <name type="scientific">Phyllobacterium bourgognense</name>
    <dbReference type="NCBI Taxonomy" id="314236"/>
    <lineage>
        <taxon>Bacteria</taxon>
        <taxon>Pseudomonadati</taxon>
        <taxon>Pseudomonadota</taxon>
        <taxon>Alphaproteobacteria</taxon>
        <taxon>Hyphomicrobiales</taxon>
        <taxon>Phyllobacteriaceae</taxon>
        <taxon>Phyllobacterium</taxon>
    </lineage>
</organism>
<dbReference type="AlphaFoldDB" id="A0A368YF87"/>
<gene>
    <name evidence="1" type="ORF">C7476_12168</name>
</gene>
<dbReference type="Proteomes" id="UP000253324">
    <property type="component" value="Unassembled WGS sequence"/>
</dbReference>
<dbReference type="OrthoDB" id="8086074at2"/>
<protein>
    <submittedName>
        <fullName evidence="1">Uncharacterized protein</fullName>
    </submittedName>
</protein>
<keyword evidence="2" id="KW-1185">Reference proteome</keyword>
<name>A0A368YF87_9HYPH</name>
<evidence type="ECO:0000313" key="2">
    <source>
        <dbReference type="Proteomes" id="UP000253324"/>
    </source>
</evidence>
<comment type="caution">
    <text evidence="1">The sequence shown here is derived from an EMBL/GenBank/DDBJ whole genome shotgun (WGS) entry which is preliminary data.</text>
</comment>